<sequence length="332" mass="38392">MAEKKNKMKKLSNSILSRIYTFLGRTNLPYFPSKITIESGNVCNLRCPLCPTGQHDSSAKKGFIPLELYKKILDEIGRYLRLIRLYNWGEPLLNKDLLPMIHYARKYGIDVKISTNLSLKLEDKDVEELLRAGLKVLYISCNGASKETYLKYHVGGDFGLVTENMKRLVQKKKEMHGCRTKLVWLFHVFKQNEHEREQAQKMAKGIGIQIKINKMRPDMGKEIFETIQDALERDADWIPGNRKFLVCPEKKKKRISCTLPWTETVINWDGSVLPCCAVYSETFAFGNIHRESFAQIWNNEMYVSARKEILGSKNKKNTVCHICKSTGYLHSF</sequence>
<evidence type="ECO:0000256" key="3">
    <source>
        <dbReference type="ARBA" id="ARBA00022691"/>
    </source>
</evidence>
<evidence type="ECO:0000256" key="1">
    <source>
        <dbReference type="ARBA" id="ARBA00001966"/>
    </source>
</evidence>
<dbReference type="PANTHER" id="PTHR11228:SF7">
    <property type="entry name" value="PQQA PEPTIDE CYCLASE"/>
    <property type="match status" value="1"/>
</dbReference>
<dbReference type="Pfam" id="PF13186">
    <property type="entry name" value="SPASM"/>
    <property type="match status" value="1"/>
</dbReference>
<evidence type="ECO:0000313" key="10">
    <source>
        <dbReference type="Proteomes" id="UP000221734"/>
    </source>
</evidence>
<evidence type="ECO:0000256" key="5">
    <source>
        <dbReference type="ARBA" id="ARBA00023004"/>
    </source>
</evidence>
<proteinExistence type="predicted"/>
<dbReference type="KEGG" id="kst:KSMBR1_1500"/>
<dbReference type="EMBL" id="LT934425">
    <property type="protein sequence ID" value="SOH03999.1"/>
    <property type="molecule type" value="Genomic_DNA"/>
</dbReference>
<dbReference type="InterPro" id="IPR007197">
    <property type="entry name" value="rSAM"/>
</dbReference>
<dbReference type="AlphaFoldDB" id="A0A2C9CDP9"/>
<evidence type="ECO:0000313" key="9">
    <source>
        <dbReference type="EMBL" id="SOH03999.1"/>
    </source>
</evidence>
<dbReference type="RefSeq" id="WP_099324751.1">
    <property type="nucleotide sequence ID" value="NZ_CP049055.1"/>
</dbReference>
<accession>A0A2C9CDP9</accession>
<dbReference type="InterPro" id="IPR058240">
    <property type="entry name" value="rSAM_sf"/>
</dbReference>
<evidence type="ECO:0000259" key="7">
    <source>
        <dbReference type="PROSITE" id="PS51918"/>
    </source>
</evidence>
<keyword evidence="6" id="KW-0411">Iron-sulfur</keyword>
<dbReference type="InterPro" id="IPR013785">
    <property type="entry name" value="Aldolase_TIM"/>
</dbReference>
<feature type="domain" description="Radical SAM core" evidence="7">
    <location>
        <begin position="29"/>
        <end position="248"/>
    </location>
</feature>
<dbReference type="InterPro" id="IPR023885">
    <property type="entry name" value="4Fe4S-binding_SPASM_dom"/>
</dbReference>
<reference evidence="10" key="2">
    <citation type="submission" date="2017-10" db="EMBL/GenBank/DDBJ databases">
        <authorList>
            <person name="Frank J."/>
        </authorList>
    </citation>
    <scope>NUCLEOTIDE SEQUENCE [LARGE SCALE GENOMIC DNA]</scope>
</reference>
<protein>
    <submittedName>
        <fullName evidence="8">Cofactor modifying protein-like protein</fullName>
    </submittedName>
</protein>
<evidence type="ECO:0000313" key="8">
    <source>
        <dbReference type="EMBL" id="QII10132.1"/>
    </source>
</evidence>
<dbReference type="CDD" id="cd21109">
    <property type="entry name" value="SPASM"/>
    <property type="match status" value="1"/>
</dbReference>
<dbReference type="SUPFAM" id="SSF102114">
    <property type="entry name" value="Radical SAM enzymes"/>
    <property type="match status" value="1"/>
</dbReference>
<dbReference type="Gene3D" id="3.20.20.70">
    <property type="entry name" value="Aldolase class I"/>
    <property type="match status" value="1"/>
</dbReference>
<evidence type="ECO:0000256" key="6">
    <source>
        <dbReference type="ARBA" id="ARBA00023014"/>
    </source>
</evidence>
<keyword evidence="3" id="KW-0949">S-adenosyl-L-methionine</keyword>
<evidence type="ECO:0000313" key="11">
    <source>
        <dbReference type="Proteomes" id="UP000501926"/>
    </source>
</evidence>
<keyword evidence="4" id="KW-0479">Metal-binding</keyword>
<gene>
    <name evidence="9" type="primary">cmo</name>
    <name evidence="8" type="ORF">KsCSTR_07530</name>
    <name evidence="9" type="ORF">KSMBR1_1500</name>
</gene>
<dbReference type="OrthoDB" id="9805809at2"/>
<dbReference type="SFLD" id="SFLDG01387">
    <property type="entry name" value="BtrN-like_SPASM_domain_contain"/>
    <property type="match status" value="1"/>
</dbReference>
<dbReference type="InterPro" id="IPR050377">
    <property type="entry name" value="Radical_SAM_PqqE_MftC-like"/>
</dbReference>
<evidence type="ECO:0000256" key="2">
    <source>
        <dbReference type="ARBA" id="ARBA00022485"/>
    </source>
</evidence>
<dbReference type="Proteomes" id="UP000221734">
    <property type="component" value="Chromosome Kuenenia_stuttgartiensis_MBR1"/>
</dbReference>
<dbReference type="EMBL" id="CP049055">
    <property type="protein sequence ID" value="QII10132.1"/>
    <property type="molecule type" value="Genomic_DNA"/>
</dbReference>
<dbReference type="Proteomes" id="UP000501926">
    <property type="component" value="Chromosome"/>
</dbReference>
<dbReference type="SFLD" id="SFLDS00029">
    <property type="entry name" value="Radical_SAM"/>
    <property type="match status" value="1"/>
</dbReference>
<dbReference type="Pfam" id="PF04055">
    <property type="entry name" value="Radical_SAM"/>
    <property type="match status" value="1"/>
</dbReference>
<organism evidence="9 10">
    <name type="scientific">Kuenenia stuttgartiensis</name>
    <dbReference type="NCBI Taxonomy" id="174633"/>
    <lineage>
        <taxon>Bacteria</taxon>
        <taxon>Pseudomonadati</taxon>
        <taxon>Planctomycetota</taxon>
        <taxon>Candidatus Brocadiia</taxon>
        <taxon>Candidatus Brocadiales</taxon>
        <taxon>Candidatus Brocadiaceae</taxon>
        <taxon>Candidatus Kuenenia</taxon>
    </lineage>
</organism>
<keyword evidence="10" id="KW-1185">Reference proteome</keyword>
<comment type="cofactor">
    <cofactor evidence="1">
        <name>[4Fe-4S] cluster</name>
        <dbReference type="ChEBI" id="CHEBI:49883"/>
    </cofactor>
</comment>
<name>A0A2C9CDP9_KUEST</name>
<evidence type="ECO:0000256" key="4">
    <source>
        <dbReference type="ARBA" id="ARBA00022723"/>
    </source>
</evidence>
<dbReference type="SFLD" id="SFLDG01067">
    <property type="entry name" value="SPASM/twitch_domain_containing"/>
    <property type="match status" value="1"/>
</dbReference>
<dbReference type="GO" id="GO:0046872">
    <property type="term" value="F:metal ion binding"/>
    <property type="evidence" value="ECO:0007669"/>
    <property type="project" value="UniProtKB-KW"/>
</dbReference>
<dbReference type="CDD" id="cd01335">
    <property type="entry name" value="Radical_SAM"/>
    <property type="match status" value="1"/>
</dbReference>
<dbReference type="PANTHER" id="PTHR11228">
    <property type="entry name" value="RADICAL SAM DOMAIN PROTEIN"/>
    <property type="match status" value="1"/>
</dbReference>
<dbReference type="GO" id="GO:0003824">
    <property type="term" value="F:catalytic activity"/>
    <property type="evidence" value="ECO:0007669"/>
    <property type="project" value="InterPro"/>
</dbReference>
<reference evidence="9" key="1">
    <citation type="submission" date="2017-10" db="EMBL/GenBank/DDBJ databases">
        <authorList>
            <person name="Banno H."/>
            <person name="Chua N.-H."/>
        </authorList>
    </citation>
    <scope>NUCLEOTIDE SEQUENCE [LARGE SCALE GENOMIC DNA]</scope>
    <source>
        <strain evidence="9">Kuenenia_mbr1_ru-nijmegen</strain>
    </source>
</reference>
<dbReference type="PROSITE" id="PS51918">
    <property type="entry name" value="RADICAL_SAM"/>
    <property type="match status" value="1"/>
</dbReference>
<keyword evidence="2" id="KW-0004">4Fe-4S</keyword>
<keyword evidence="5" id="KW-0408">Iron</keyword>
<dbReference type="InterPro" id="IPR034391">
    <property type="entry name" value="AdoMet-like_SPASM_containing"/>
</dbReference>
<dbReference type="GO" id="GO:0051536">
    <property type="term" value="F:iron-sulfur cluster binding"/>
    <property type="evidence" value="ECO:0007669"/>
    <property type="project" value="UniProtKB-KW"/>
</dbReference>
<reference evidence="8 11" key="3">
    <citation type="submission" date="2020-02" db="EMBL/GenBank/DDBJ databases">
        <title>Newly sequenced genome of strain CSTR1 showed variability in Candidatus Kuenenia stuttgartiensis genomes.</title>
        <authorList>
            <person name="Ding C."/>
            <person name="Adrian L."/>
        </authorList>
    </citation>
    <scope>NUCLEOTIDE SEQUENCE [LARGE SCALE GENOMIC DNA]</scope>
    <source>
        <strain evidence="8 11">CSTR1</strain>
    </source>
</reference>